<evidence type="ECO:0000313" key="3">
    <source>
        <dbReference type="Proteomes" id="UP001319200"/>
    </source>
</evidence>
<feature type="domain" description="Beta-lactamase-related" evidence="1">
    <location>
        <begin position="49"/>
        <end position="357"/>
    </location>
</feature>
<gene>
    <name evidence="2" type="ORF">KK083_31220</name>
</gene>
<keyword evidence="3" id="KW-1185">Reference proteome</keyword>
<dbReference type="AlphaFoldDB" id="A0AAP2GMD3"/>
<dbReference type="Gene3D" id="3.40.710.10">
    <property type="entry name" value="DD-peptidase/beta-lactamase superfamily"/>
    <property type="match status" value="1"/>
</dbReference>
<dbReference type="InterPro" id="IPR012338">
    <property type="entry name" value="Beta-lactam/transpept-like"/>
</dbReference>
<sequence>MPIQQPSRRAIQMLTGATLLLVLITCSPKEQAGKKIEDLDAWFSSQMPADEPGGAILILKKDSVIFAKGYGIADTGTKEPITTKTLFNLGSISKTFVANAILLLQEQHKLSVEDSLIQYFPDFKDKSIAGKVKIKHLLTHTSGLPDNRQVSKDTVFYLTAKDAENWYPVTQTSQFVFEPGSRFQYSNPAFNALALIVEKVSGMKWQAFIEQNIMRPSGMATSTITDGPHPESGVSHGYVRNHNQWAEDDYGEEPTFPASGNGGVWSSVEELAQYEQALRKATFLSSATIADARTVKTFDNWSSAEKPGIGWSWFIGQTTDSLETVGHTGSQGGFLCNYVTIPEKEIFFVILCNTPRDVTGYTDKITGWLRENKWFDQ</sequence>
<dbReference type="Proteomes" id="UP001319200">
    <property type="component" value="Unassembled WGS sequence"/>
</dbReference>
<dbReference type="Pfam" id="PF00144">
    <property type="entry name" value="Beta-lactamase"/>
    <property type="match status" value="1"/>
</dbReference>
<evidence type="ECO:0000313" key="2">
    <source>
        <dbReference type="EMBL" id="MBT1701406.1"/>
    </source>
</evidence>
<evidence type="ECO:0000259" key="1">
    <source>
        <dbReference type="Pfam" id="PF00144"/>
    </source>
</evidence>
<organism evidence="2 3">
    <name type="scientific">Chryseosolibacter histidini</name>
    <dbReference type="NCBI Taxonomy" id="2782349"/>
    <lineage>
        <taxon>Bacteria</taxon>
        <taxon>Pseudomonadati</taxon>
        <taxon>Bacteroidota</taxon>
        <taxon>Cytophagia</taxon>
        <taxon>Cytophagales</taxon>
        <taxon>Chryseotaleaceae</taxon>
        <taxon>Chryseosolibacter</taxon>
    </lineage>
</organism>
<dbReference type="InterPro" id="IPR050491">
    <property type="entry name" value="AmpC-like"/>
</dbReference>
<comment type="caution">
    <text evidence="2">The sequence shown here is derived from an EMBL/GenBank/DDBJ whole genome shotgun (WGS) entry which is preliminary data.</text>
</comment>
<dbReference type="EMBL" id="JAHESF010000070">
    <property type="protein sequence ID" value="MBT1701406.1"/>
    <property type="molecule type" value="Genomic_DNA"/>
</dbReference>
<reference evidence="2 3" key="1">
    <citation type="submission" date="2021-05" db="EMBL/GenBank/DDBJ databases">
        <title>A Polyphasic approach of four new species of the genus Ohtaekwangia: Ohtaekwangia histidinii sp. nov., Ohtaekwangia cretensis sp. nov., Ohtaekwangia indiensis sp. nov., Ohtaekwangia reichenbachii sp. nov. from diverse environment.</title>
        <authorList>
            <person name="Octaviana S."/>
        </authorList>
    </citation>
    <scope>NUCLEOTIDE SEQUENCE [LARGE SCALE GENOMIC DNA]</scope>
    <source>
        <strain evidence="2 3">PWU4</strain>
    </source>
</reference>
<dbReference type="InterPro" id="IPR001466">
    <property type="entry name" value="Beta-lactam-related"/>
</dbReference>
<proteinExistence type="predicted"/>
<dbReference type="PANTHER" id="PTHR46825:SF9">
    <property type="entry name" value="BETA-LACTAMASE-RELATED DOMAIN-CONTAINING PROTEIN"/>
    <property type="match status" value="1"/>
</dbReference>
<dbReference type="SUPFAM" id="SSF56601">
    <property type="entry name" value="beta-lactamase/transpeptidase-like"/>
    <property type="match status" value="1"/>
</dbReference>
<name>A0AAP2GMD3_9BACT</name>
<accession>A0AAP2GMD3</accession>
<protein>
    <submittedName>
        <fullName evidence="2">Beta-lactamase family protein</fullName>
    </submittedName>
</protein>
<dbReference type="RefSeq" id="WP_254170087.1">
    <property type="nucleotide sequence ID" value="NZ_JAHESF010000070.1"/>
</dbReference>
<dbReference type="PANTHER" id="PTHR46825">
    <property type="entry name" value="D-ALANYL-D-ALANINE-CARBOXYPEPTIDASE/ENDOPEPTIDASE AMPH"/>
    <property type="match status" value="1"/>
</dbReference>